<dbReference type="NCBIfam" id="NF001809">
    <property type="entry name" value="PRK00528.1"/>
    <property type="match status" value="1"/>
</dbReference>
<dbReference type="InterPro" id="IPR027491">
    <property type="entry name" value="Ribosomal_bL31_A"/>
</dbReference>
<dbReference type="NCBIfam" id="TIGR00105">
    <property type="entry name" value="L31"/>
    <property type="match status" value="1"/>
</dbReference>
<dbReference type="PROSITE" id="PS01143">
    <property type="entry name" value="RIBOSOMAL_L31"/>
    <property type="match status" value="1"/>
</dbReference>
<gene>
    <name evidence="6 7" type="primary">rpl31</name>
</gene>
<keyword evidence="5 6" id="KW-0687">Ribonucleoprotein</keyword>
<keyword evidence="7" id="KW-0150">Chloroplast</keyword>
<name>A0A023HB05_9STRA</name>
<protein>
    <recommendedName>
        <fullName evidence="6">Large ribosomal subunit protein bL31c</fullName>
    </recommendedName>
</protein>
<dbReference type="EMBL" id="KC509524">
    <property type="protein sequence ID" value="AGH28926.1"/>
    <property type="molecule type" value="Genomic_DNA"/>
</dbReference>
<evidence type="ECO:0000256" key="1">
    <source>
        <dbReference type="ARBA" id="ARBA00009296"/>
    </source>
</evidence>
<dbReference type="Gene3D" id="4.10.830.30">
    <property type="entry name" value="Ribosomal protein L31"/>
    <property type="match status" value="1"/>
</dbReference>
<dbReference type="GeneID" id="19740460"/>
<dbReference type="GO" id="GO:0009507">
    <property type="term" value="C:chloroplast"/>
    <property type="evidence" value="ECO:0007669"/>
    <property type="project" value="UniProtKB-SubCell"/>
</dbReference>
<comment type="subcellular location">
    <subcellularLocation>
        <location evidence="6">Plastid</location>
        <location evidence="6">Chloroplast</location>
    </subcellularLocation>
</comment>
<dbReference type="AlphaFoldDB" id="A0A023HB05"/>
<evidence type="ECO:0000256" key="2">
    <source>
        <dbReference type="ARBA" id="ARBA00022730"/>
    </source>
</evidence>
<dbReference type="GO" id="GO:1990904">
    <property type="term" value="C:ribonucleoprotein complex"/>
    <property type="evidence" value="ECO:0007669"/>
    <property type="project" value="UniProtKB-KW"/>
</dbReference>
<dbReference type="PANTHER" id="PTHR33280">
    <property type="entry name" value="50S RIBOSOMAL PROTEIN L31, CHLOROPLASTIC"/>
    <property type="match status" value="1"/>
</dbReference>
<comment type="caution">
    <text evidence="6">Lacks conserved residue(s) required for the propagation of feature annotation.</text>
</comment>
<organism evidence="7">
    <name type="scientific">Leptocylindrus danicus</name>
    <dbReference type="NCBI Taxonomy" id="163516"/>
    <lineage>
        <taxon>Eukaryota</taxon>
        <taxon>Sar</taxon>
        <taxon>Stramenopiles</taxon>
        <taxon>Ochrophyta</taxon>
        <taxon>Bacillariophyta</taxon>
        <taxon>Coscinodiscophyceae</taxon>
        <taxon>Chaetocerotophycidae</taxon>
        <taxon>Leptocylindrales</taxon>
        <taxon>Leptocylindraceae</taxon>
        <taxon>Leptocylindrus</taxon>
    </lineage>
</organism>
<dbReference type="Pfam" id="PF01197">
    <property type="entry name" value="Ribosomal_L31"/>
    <property type="match status" value="1"/>
</dbReference>
<dbReference type="HAMAP" id="MF_00501">
    <property type="entry name" value="Ribosomal_bL31_1"/>
    <property type="match status" value="1"/>
</dbReference>
<evidence type="ECO:0000256" key="4">
    <source>
        <dbReference type="ARBA" id="ARBA00022980"/>
    </source>
</evidence>
<dbReference type="GO" id="GO:0003735">
    <property type="term" value="F:structural constituent of ribosome"/>
    <property type="evidence" value="ECO:0007669"/>
    <property type="project" value="InterPro"/>
</dbReference>
<dbReference type="GO" id="GO:0005840">
    <property type="term" value="C:ribosome"/>
    <property type="evidence" value="ECO:0007669"/>
    <property type="project" value="UniProtKB-KW"/>
</dbReference>
<sequence>MPKSEIHPTWYPDAKVFCDGKVLFTTGSTVPEINVDVWSGNHPFYTGSQTIIDSEGRVDRFMKKYGLDAENE</sequence>
<dbReference type="InterPro" id="IPR002150">
    <property type="entry name" value="Ribosomal_bL31"/>
</dbReference>
<proteinExistence type="inferred from homology"/>
<keyword evidence="2 6" id="KW-0699">rRNA-binding</keyword>
<dbReference type="PRINTS" id="PR01249">
    <property type="entry name" value="RIBOSOMALL31"/>
</dbReference>
<geneLocation type="chloroplast" evidence="7"/>
<dbReference type="GO" id="GO:0019843">
    <property type="term" value="F:rRNA binding"/>
    <property type="evidence" value="ECO:0007669"/>
    <property type="project" value="UniProtKB-KW"/>
</dbReference>
<keyword evidence="7" id="KW-0934">Plastid</keyword>
<dbReference type="PANTHER" id="PTHR33280:SF1">
    <property type="entry name" value="LARGE RIBOSOMAL SUBUNIT PROTEIN BL31C"/>
    <property type="match status" value="1"/>
</dbReference>
<keyword evidence="3 6" id="KW-0694">RNA-binding</keyword>
<keyword evidence="4 6" id="KW-0689">Ribosomal protein</keyword>
<dbReference type="RefSeq" id="YP_009029395.1">
    <property type="nucleotide sequence ID" value="NC_024084.1"/>
</dbReference>
<evidence type="ECO:0000256" key="5">
    <source>
        <dbReference type="ARBA" id="ARBA00023274"/>
    </source>
</evidence>
<dbReference type="InterPro" id="IPR034704">
    <property type="entry name" value="Ribosomal_bL28/bL31-like_sf"/>
</dbReference>
<comment type="similarity">
    <text evidence="1 6">Belongs to the bacterial ribosomal protein bL31 family. Type A subfamily.</text>
</comment>
<dbReference type="InterPro" id="IPR042105">
    <property type="entry name" value="Ribosomal_bL31_sf"/>
</dbReference>
<reference evidence="7" key="1">
    <citation type="journal article" date="2014" name="Genome Biol. Evol.">
        <title>Serial gene losses and foreign DNA underlie size and sequence variation in the plastid genomes of diatoms.</title>
        <authorList>
            <person name="Ruck E.C."/>
            <person name="Nakov T."/>
            <person name="Jansen R.K."/>
            <person name="Theriot E.C."/>
            <person name="Alverson A.J."/>
        </authorList>
    </citation>
    <scope>NUCLEOTIDE SEQUENCE</scope>
    <source>
        <strain evidence="7">Ccmp1856</strain>
    </source>
</reference>
<comment type="subunit">
    <text evidence="6">Part of the 50S ribosomal subunit.</text>
</comment>
<evidence type="ECO:0000256" key="6">
    <source>
        <dbReference type="HAMAP-Rule" id="MF_00501"/>
    </source>
</evidence>
<evidence type="ECO:0000256" key="3">
    <source>
        <dbReference type="ARBA" id="ARBA00022884"/>
    </source>
</evidence>
<evidence type="ECO:0000313" key="7">
    <source>
        <dbReference type="EMBL" id="AGH28926.1"/>
    </source>
</evidence>
<accession>A0A023HB05</accession>
<dbReference type="GO" id="GO:0006412">
    <property type="term" value="P:translation"/>
    <property type="evidence" value="ECO:0007669"/>
    <property type="project" value="UniProtKB-UniRule"/>
</dbReference>
<comment type="function">
    <text evidence="6">Binds the 23S rRNA.</text>
</comment>
<dbReference type="SUPFAM" id="SSF143800">
    <property type="entry name" value="L28p-like"/>
    <property type="match status" value="1"/>
</dbReference>